<dbReference type="InterPro" id="IPR036259">
    <property type="entry name" value="MFS_trans_sf"/>
</dbReference>
<evidence type="ECO:0000256" key="8">
    <source>
        <dbReference type="SAM" id="Phobius"/>
    </source>
</evidence>
<feature type="transmembrane region" description="Helical" evidence="8">
    <location>
        <begin position="408"/>
        <end position="427"/>
    </location>
</feature>
<feature type="transmembrane region" description="Helical" evidence="8">
    <location>
        <begin position="186"/>
        <end position="208"/>
    </location>
</feature>
<feature type="transmembrane region" description="Helical" evidence="8">
    <location>
        <begin position="151"/>
        <end position="174"/>
    </location>
</feature>
<feature type="transmembrane region" description="Helical" evidence="8">
    <location>
        <begin position="317"/>
        <end position="336"/>
    </location>
</feature>
<evidence type="ECO:0000256" key="1">
    <source>
        <dbReference type="ARBA" id="ARBA00004141"/>
    </source>
</evidence>
<accession>A0A840RS47</accession>
<dbReference type="EMBL" id="JACHHQ010000002">
    <property type="protein sequence ID" value="MBB5199524.1"/>
    <property type="molecule type" value="Genomic_DNA"/>
</dbReference>
<proteinExistence type="predicted"/>
<dbReference type="Gene3D" id="1.20.1250.20">
    <property type="entry name" value="MFS general substrate transporter like domains"/>
    <property type="match status" value="2"/>
</dbReference>
<dbReference type="GO" id="GO:0022857">
    <property type="term" value="F:transmembrane transporter activity"/>
    <property type="evidence" value="ECO:0007669"/>
    <property type="project" value="InterPro"/>
</dbReference>
<feature type="transmembrane region" description="Helical" evidence="8">
    <location>
        <begin position="61"/>
        <end position="81"/>
    </location>
</feature>
<dbReference type="PROSITE" id="PS50850">
    <property type="entry name" value="MFS"/>
    <property type="match status" value="1"/>
</dbReference>
<dbReference type="FunFam" id="1.20.1250.20:FF:000018">
    <property type="entry name" value="MFS transporter permease"/>
    <property type="match status" value="1"/>
</dbReference>
<dbReference type="SUPFAM" id="SSF103473">
    <property type="entry name" value="MFS general substrate transporter"/>
    <property type="match status" value="1"/>
</dbReference>
<organism evidence="10 11">
    <name type="scientific">Glaciimonas immobilis</name>
    <dbReference type="NCBI Taxonomy" id="728004"/>
    <lineage>
        <taxon>Bacteria</taxon>
        <taxon>Pseudomonadati</taxon>
        <taxon>Pseudomonadota</taxon>
        <taxon>Betaproteobacteria</taxon>
        <taxon>Burkholderiales</taxon>
        <taxon>Oxalobacteraceae</taxon>
        <taxon>Glaciimonas</taxon>
    </lineage>
</organism>
<feature type="transmembrane region" description="Helical" evidence="8">
    <location>
        <begin position="251"/>
        <end position="272"/>
    </location>
</feature>
<keyword evidence="3 8" id="KW-0812">Transmembrane</keyword>
<dbReference type="InterPro" id="IPR011701">
    <property type="entry name" value="MFS"/>
</dbReference>
<dbReference type="PANTHER" id="PTHR43791">
    <property type="entry name" value="PERMEASE-RELATED"/>
    <property type="match status" value="1"/>
</dbReference>
<keyword evidence="5 8" id="KW-0472">Membrane</keyword>
<dbReference type="CDD" id="cd17319">
    <property type="entry name" value="MFS_ExuT_GudP_like"/>
    <property type="match status" value="1"/>
</dbReference>
<feature type="transmembrane region" description="Helical" evidence="8">
    <location>
        <begin position="117"/>
        <end position="139"/>
    </location>
</feature>
<dbReference type="RefSeq" id="WP_168054831.1">
    <property type="nucleotide sequence ID" value="NZ_JAAOZT010000006.1"/>
</dbReference>
<feature type="transmembrane region" description="Helical" evidence="8">
    <location>
        <begin position="93"/>
        <end position="111"/>
    </location>
</feature>
<keyword evidence="2" id="KW-0813">Transport</keyword>
<evidence type="ECO:0000313" key="11">
    <source>
        <dbReference type="Proteomes" id="UP000571084"/>
    </source>
</evidence>
<name>A0A840RS47_9BURK</name>
<dbReference type="FunFam" id="1.20.1250.20:FF:000126">
    <property type="entry name" value="MFS transporter permease"/>
    <property type="match status" value="1"/>
</dbReference>
<keyword evidence="4 8" id="KW-1133">Transmembrane helix</keyword>
<feature type="transmembrane region" description="Helical" evidence="8">
    <location>
        <begin position="368"/>
        <end position="388"/>
    </location>
</feature>
<protein>
    <recommendedName>
        <fullName evidence="7">Putative tartrate transporter</fullName>
    </recommendedName>
</protein>
<evidence type="ECO:0000256" key="7">
    <source>
        <dbReference type="ARBA" id="ARBA00074139"/>
    </source>
</evidence>
<evidence type="ECO:0000259" key="9">
    <source>
        <dbReference type="PROSITE" id="PS50850"/>
    </source>
</evidence>
<evidence type="ECO:0000256" key="4">
    <source>
        <dbReference type="ARBA" id="ARBA00022989"/>
    </source>
</evidence>
<feature type="transmembrane region" description="Helical" evidence="8">
    <location>
        <begin position="23"/>
        <end position="41"/>
    </location>
</feature>
<comment type="subcellular location">
    <subcellularLocation>
        <location evidence="1">Membrane</location>
        <topology evidence="1">Multi-pass membrane protein</topology>
    </subcellularLocation>
</comment>
<feature type="transmembrane region" description="Helical" evidence="8">
    <location>
        <begin position="284"/>
        <end position="305"/>
    </location>
</feature>
<sequence length="434" mass="47246">MTKTAIADAAQQKDFEETTYTKVTWRLIPFLFICYVFAYLDRVNVGFAKLQMLSDLKFSETVYGLGAGIFFIGYFIFEVPSNIALHRFGARKWIARIMVTWGVVAAAMVFVKTPAVFYFLRFLLGVAEAGFFPGIILYLTYWYPAARRAKIIALFMTGIPIAGVVGGPLSGWILNRFDKVNGLPGWQWLFLLEAIPSILTGIAVYFYLDDKVSTSHWLTPAQKSLLEKNIAGDSGNLEVHSAFGAFKTKRVWVLCAGYFGIVMGLYGVSFWLPTLIKASGVTDALDVGLLTMIPYGAAAIAMVLVGRSSDRMKERRWHVAIPAVIGAIALVVSTFYSNNTALAVITLTFATVGILSALCQFWSVPTAFLGGVAAAAGIALINSVGNLAGFVSPYMVGWIKDATKSTDLGLYCIAVSLVVSALIMLSMPKGVVNR</sequence>
<dbReference type="Pfam" id="PF07690">
    <property type="entry name" value="MFS_1"/>
    <property type="match status" value="1"/>
</dbReference>
<comment type="function">
    <text evidence="6">Component of the tartrate utilization system and may allow entry of tartrate and tartrate dehydrogenase.</text>
</comment>
<evidence type="ECO:0000256" key="2">
    <source>
        <dbReference type="ARBA" id="ARBA00022448"/>
    </source>
</evidence>
<dbReference type="AlphaFoldDB" id="A0A840RS47"/>
<dbReference type="GO" id="GO:0005886">
    <property type="term" value="C:plasma membrane"/>
    <property type="evidence" value="ECO:0007669"/>
    <property type="project" value="TreeGrafter"/>
</dbReference>
<evidence type="ECO:0000313" key="10">
    <source>
        <dbReference type="EMBL" id="MBB5199524.1"/>
    </source>
</evidence>
<reference evidence="10 11" key="1">
    <citation type="submission" date="2020-08" db="EMBL/GenBank/DDBJ databases">
        <title>Genomic Encyclopedia of Type Strains, Phase IV (KMG-IV): sequencing the most valuable type-strain genomes for metagenomic binning, comparative biology and taxonomic classification.</title>
        <authorList>
            <person name="Goeker M."/>
        </authorList>
    </citation>
    <scope>NUCLEOTIDE SEQUENCE [LARGE SCALE GENOMIC DNA]</scope>
    <source>
        <strain evidence="10 11">DSM 23240</strain>
    </source>
</reference>
<keyword evidence="11" id="KW-1185">Reference proteome</keyword>
<gene>
    <name evidence="10" type="ORF">HNR39_001351</name>
</gene>
<evidence type="ECO:0000256" key="6">
    <source>
        <dbReference type="ARBA" id="ARBA00058119"/>
    </source>
</evidence>
<feature type="transmembrane region" description="Helical" evidence="8">
    <location>
        <begin position="342"/>
        <end position="361"/>
    </location>
</feature>
<evidence type="ECO:0000256" key="3">
    <source>
        <dbReference type="ARBA" id="ARBA00022692"/>
    </source>
</evidence>
<feature type="domain" description="Major facilitator superfamily (MFS) profile" evidence="9">
    <location>
        <begin position="27"/>
        <end position="432"/>
    </location>
</feature>
<comment type="caution">
    <text evidence="10">The sequence shown here is derived from an EMBL/GenBank/DDBJ whole genome shotgun (WGS) entry which is preliminary data.</text>
</comment>
<evidence type="ECO:0000256" key="5">
    <source>
        <dbReference type="ARBA" id="ARBA00023136"/>
    </source>
</evidence>
<dbReference type="InterPro" id="IPR020846">
    <property type="entry name" value="MFS_dom"/>
</dbReference>
<dbReference type="PANTHER" id="PTHR43791:SF36">
    <property type="entry name" value="TRANSPORTER, PUTATIVE (AFU_ORTHOLOGUE AFUA_6G08340)-RELATED"/>
    <property type="match status" value="1"/>
</dbReference>
<dbReference type="Proteomes" id="UP000571084">
    <property type="component" value="Unassembled WGS sequence"/>
</dbReference>